<feature type="chain" id="PRO_5047019814" evidence="2">
    <location>
        <begin position="29"/>
        <end position="241"/>
    </location>
</feature>
<reference evidence="3 4" key="1">
    <citation type="submission" date="2023-01" db="EMBL/GenBank/DDBJ databases">
        <title>Novel species of the genus Asticcacaulis isolated from rivers.</title>
        <authorList>
            <person name="Lu H."/>
        </authorList>
    </citation>
    <scope>NUCLEOTIDE SEQUENCE [LARGE SCALE GENOMIC DNA]</scope>
    <source>
        <strain evidence="3 4">DXS10W</strain>
    </source>
</reference>
<accession>A0ABT5IBY4</accession>
<evidence type="ECO:0000313" key="3">
    <source>
        <dbReference type="EMBL" id="MDC7693478.1"/>
    </source>
</evidence>
<dbReference type="EMBL" id="JAQQKW010000002">
    <property type="protein sequence ID" value="MDC7693478.1"/>
    <property type="molecule type" value="Genomic_DNA"/>
</dbReference>
<organism evidence="3 4">
    <name type="scientific">Asticcacaulis currens</name>
    <dbReference type="NCBI Taxonomy" id="2984210"/>
    <lineage>
        <taxon>Bacteria</taxon>
        <taxon>Pseudomonadati</taxon>
        <taxon>Pseudomonadota</taxon>
        <taxon>Alphaproteobacteria</taxon>
        <taxon>Caulobacterales</taxon>
        <taxon>Caulobacteraceae</taxon>
        <taxon>Asticcacaulis</taxon>
    </lineage>
</organism>
<gene>
    <name evidence="3" type="primary">trbJ</name>
    <name evidence="3" type="ORF">PQU94_04180</name>
</gene>
<evidence type="ECO:0000313" key="4">
    <source>
        <dbReference type="Proteomes" id="UP001216595"/>
    </source>
</evidence>
<feature type="signal peptide" evidence="2">
    <location>
        <begin position="1"/>
        <end position="28"/>
    </location>
</feature>
<dbReference type="NCBIfam" id="TIGR02780">
    <property type="entry name" value="TrbJ_Ti"/>
    <property type="match status" value="1"/>
</dbReference>
<evidence type="ECO:0000256" key="2">
    <source>
        <dbReference type="SAM" id="SignalP"/>
    </source>
</evidence>
<dbReference type="InterPro" id="IPR014147">
    <property type="entry name" value="T4SS_TrbJ"/>
</dbReference>
<keyword evidence="1" id="KW-0175">Coiled coil</keyword>
<evidence type="ECO:0000256" key="1">
    <source>
        <dbReference type="SAM" id="Coils"/>
    </source>
</evidence>
<dbReference type="Proteomes" id="UP001216595">
    <property type="component" value="Unassembled WGS sequence"/>
</dbReference>
<feature type="coiled-coil region" evidence="1">
    <location>
        <begin position="42"/>
        <end position="76"/>
    </location>
</feature>
<comment type="caution">
    <text evidence="3">The sequence shown here is derived from an EMBL/GenBank/DDBJ whole genome shotgun (WGS) entry which is preliminary data.</text>
</comment>
<sequence length="241" mass="25972">MSSNALRRFSIALMVSASLAGLFVPASAQIAVFDPTNYTQNILQATRALQTINNQIQSLQNEAQMIRDMATQLKRLDVSALLKLNKDLAAINDLMKEARGIAFTLSQTRDALKAQYPRDYNLSISGKGLSAQAEARWQSAMDAFRQTLLVQSQISEALQSDAGTLNDLVRASEAADGGLQAQQAANQLSALVAKQQMQITTLMTAQYRAEALDAARKAEGEAAARAATKKFLGSGKAYTAQ</sequence>
<dbReference type="SUPFAM" id="SSF101082">
    <property type="entry name" value="Typo IV secretion system protein TraC"/>
    <property type="match status" value="1"/>
</dbReference>
<dbReference type="RefSeq" id="WP_272740241.1">
    <property type="nucleotide sequence ID" value="NZ_JAQQKW010000002.1"/>
</dbReference>
<keyword evidence="2" id="KW-0732">Signal</keyword>
<keyword evidence="4" id="KW-1185">Reference proteome</keyword>
<proteinExistence type="predicted"/>
<name>A0ABT5IBY4_9CAUL</name>
<dbReference type="NCBIfam" id="NF010448">
    <property type="entry name" value="PRK13874.1"/>
    <property type="match status" value="1"/>
</dbReference>
<protein>
    <submittedName>
        <fullName evidence="3">P-type conjugative transfer protein TrbJ</fullName>
    </submittedName>
</protein>